<feature type="compositionally biased region" description="Pro residues" evidence="1">
    <location>
        <begin position="243"/>
        <end position="255"/>
    </location>
</feature>
<feature type="compositionally biased region" description="Low complexity" evidence="1">
    <location>
        <begin position="337"/>
        <end position="353"/>
    </location>
</feature>
<keyword evidence="3" id="KW-1185">Reference proteome</keyword>
<sequence length="580" mass="62271">MPYYSPTATALHRKSPPTCTLSLAHVSASKFRSQAKSSFTVKNAGLNLETMQVELQVDFSSVITVPVQVQASESNSSVRRSKSRKRVHTKRNDINVIPFPKSVSPPLSPVSDSSSSSLLYSSDGSNYSSTSNGSSSPPAPHVLLRSTNAGPPPPSKPAAAAQRARKGNVKASGSISLRSSHSLSAKISSTSPARLSSTQPPSSSRSPSADRMPLRPSSPTPHSPTQVPLQNKKQQLKNDECFDPPPYSLPPPPYSASPDLQASSEPKATRPLPAPTPLASSPPKSRIPIVMPSPLPHSQTRRPRVSGSELKTLLYLYRTIMCGVERRHRLDSSQKQPSSEASTPSTSPGRSSGNHFARFPLVEEDEDDDDELIFTGPHRAARRLSKSPAEHAANFDVQDTVLAIKLRLFLKEQGVTEDELAIQLDAEEEEVILVESNTASPSPADVSVPVDAAAAVPPIFASPSPLPMLVVGAGDRPIRSSPPPLSPVPQTKPFGIPSASYMIALLKMRNKQFPARKRFGVVNDSSSSSKGMSGRGRRSGLNVCSWVADSEVDENGAGLTVVKEVEEEFDCDSLVDWYNY</sequence>
<feature type="region of interest" description="Disordered" evidence="1">
    <location>
        <begin position="70"/>
        <end position="306"/>
    </location>
</feature>
<feature type="compositionally biased region" description="Low complexity" evidence="1">
    <location>
        <begin position="172"/>
        <end position="207"/>
    </location>
</feature>
<feature type="compositionally biased region" description="Low complexity" evidence="1">
    <location>
        <begin position="102"/>
        <end position="136"/>
    </location>
</feature>
<proteinExistence type="predicted"/>
<protein>
    <submittedName>
        <fullName evidence="2">Uncharacterized protein</fullName>
    </submittedName>
</protein>
<accession>A0A067S5B4</accession>
<evidence type="ECO:0000313" key="2">
    <source>
        <dbReference type="EMBL" id="KDR66020.1"/>
    </source>
</evidence>
<dbReference type="HOGENOM" id="CLU_470133_0_0_1"/>
<evidence type="ECO:0000313" key="3">
    <source>
        <dbReference type="Proteomes" id="UP000027222"/>
    </source>
</evidence>
<name>A0A067S5B4_GALM3</name>
<gene>
    <name evidence="2" type="ORF">GALMADRAFT_1209993</name>
</gene>
<dbReference type="OrthoDB" id="3071694at2759"/>
<dbReference type="AlphaFoldDB" id="A0A067S5B4"/>
<dbReference type="Proteomes" id="UP000027222">
    <property type="component" value="Unassembled WGS sequence"/>
</dbReference>
<feature type="region of interest" description="Disordered" evidence="1">
    <location>
        <begin position="328"/>
        <end position="356"/>
    </location>
</feature>
<feature type="compositionally biased region" description="Basic residues" evidence="1">
    <location>
        <begin position="79"/>
        <end position="89"/>
    </location>
</feature>
<organism evidence="2 3">
    <name type="scientific">Galerina marginata (strain CBS 339.88)</name>
    <dbReference type="NCBI Taxonomy" id="685588"/>
    <lineage>
        <taxon>Eukaryota</taxon>
        <taxon>Fungi</taxon>
        <taxon>Dikarya</taxon>
        <taxon>Basidiomycota</taxon>
        <taxon>Agaricomycotina</taxon>
        <taxon>Agaricomycetes</taxon>
        <taxon>Agaricomycetidae</taxon>
        <taxon>Agaricales</taxon>
        <taxon>Agaricineae</taxon>
        <taxon>Strophariaceae</taxon>
        <taxon>Galerina</taxon>
    </lineage>
</organism>
<evidence type="ECO:0000256" key="1">
    <source>
        <dbReference type="SAM" id="MobiDB-lite"/>
    </source>
</evidence>
<dbReference type="EMBL" id="KL142428">
    <property type="protein sequence ID" value="KDR66020.1"/>
    <property type="molecule type" value="Genomic_DNA"/>
</dbReference>
<reference evidence="3" key="1">
    <citation type="journal article" date="2014" name="Proc. Natl. Acad. Sci. U.S.A.">
        <title>Extensive sampling of basidiomycete genomes demonstrates inadequacy of the white-rot/brown-rot paradigm for wood decay fungi.</title>
        <authorList>
            <person name="Riley R."/>
            <person name="Salamov A.A."/>
            <person name="Brown D.W."/>
            <person name="Nagy L.G."/>
            <person name="Floudas D."/>
            <person name="Held B.W."/>
            <person name="Levasseur A."/>
            <person name="Lombard V."/>
            <person name="Morin E."/>
            <person name="Otillar R."/>
            <person name="Lindquist E.A."/>
            <person name="Sun H."/>
            <person name="LaButti K.M."/>
            <person name="Schmutz J."/>
            <person name="Jabbour D."/>
            <person name="Luo H."/>
            <person name="Baker S.E."/>
            <person name="Pisabarro A.G."/>
            <person name="Walton J.D."/>
            <person name="Blanchette R.A."/>
            <person name="Henrissat B."/>
            <person name="Martin F."/>
            <person name="Cullen D."/>
            <person name="Hibbett D.S."/>
            <person name="Grigoriev I.V."/>
        </authorList>
    </citation>
    <scope>NUCLEOTIDE SEQUENCE [LARGE SCALE GENOMIC DNA]</scope>
    <source>
        <strain evidence="3">CBS 339.88</strain>
    </source>
</reference>
<feature type="compositionally biased region" description="Polar residues" evidence="1">
    <location>
        <begin position="223"/>
        <end position="233"/>
    </location>
</feature>